<feature type="domain" description="Leucine-binding protein" evidence="4">
    <location>
        <begin position="14"/>
        <end position="327"/>
    </location>
</feature>
<keyword evidence="2" id="KW-0732">Signal</keyword>
<dbReference type="EMBL" id="JAJAUY010000112">
    <property type="protein sequence ID" value="MCB5182202.1"/>
    <property type="molecule type" value="Genomic_DNA"/>
</dbReference>
<dbReference type="InterPro" id="IPR028082">
    <property type="entry name" value="Peripla_BP_I"/>
</dbReference>
<comment type="caution">
    <text evidence="5">The sequence shown here is derived from an EMBL/GenBank/DDBJ whole genome shotgun (WGS) entry which is preliminary data.</text>
</comment>
<keyword evidence="6" id="KW-1185">Reference proteome</keyword>
<dbReference type="PANTHER" id="PTHR30483:SF6">
    <property type="entry name" value="PERIPLASMIC BINDING PROTEIN OF ABC TRANSPORTER FOR NATURAL AMINO ACIDS"/>
    <property type="match status" value="1"/>
</dbReference>
<dbReference type="Gene3D" id="3.40.50.2300">
    <property type="match status" value="2"/>
</dbReference>
<dbReference type="RefSeq" id="WP_226729296.1">
    <property type="nucleotide sequence ID" value="NZ_JAJAUY010000112.1"/>
</dbReference>
<dbReference type="Pfam" id="PF13458">
    <property type="entry name" value="Peripla_BP_6"/>
    <property type="match status" value="1"/>
</dbReference>
<name>A0ABS8BC38_9ACTN</name>
<dbReference type="Proteomes" id="UP001199054">
    <property type="component" value="Unassembled WGS sequence"/>
</dbReference>
<dbReference type="SUPFAM" id="SSF53822">
    <property type="entry name" value="Periplasmic binding protein-like I"/>
    <property type="match status" value="1"/>
</dbReference>
<reference evidence="5 6" key="1">
    <citation type="submission" date="2021-10" db="EMBL/GenBank/DDBJ databases">
        <title>Streptomyces sp. strain SMC 277, a novel streptomycete isolated from soil.</title>
        <authorList>
            <person name="Chanama M."/>
        </authorList>
    </citation>
    <scope>NUCLEOTIDE SEQUENCE [LARGE SCALE GENOMIC DNA]</scope>
    <source>
        <strain evidence="5 6">SMC 277</strain>
    </source>
</reference>
<evidence type="ECO:0000256" key="1">
    <source>
        <dbReference type="ARBA" id="ARBA00010062"/>
    </source>
</evidence>
<feature type="non-terminal residue" evidence="5">
    <location>
        <position position="1"/>
    </location>
</feature>
<feature type="region of interest" description="Disordered" evidence="3">
    <location>
        <begin position="1"/>
        <end position="30"/>
    </location>
</feature>
<organism evidence="5 6">
    <name type="scientific">Streptomyces antimicrobicus</name>
    <dbReference type="NCBI Taxonomy" id="2883108"/>
    <lineage>
        <taxon>Bacteria</taxon>
        <taxon>Bacillati</taxon>
        <taxon>Actinomycetota</taxon>
        <taxon>Actinomycetes</taxon>
        <taxon>Kitasatosporales</taxon>
        <taxon>Streptomycetaceae</taxon>
        <taxon>Streptomyces</taxon>
    </lineage>
</organism>
<proteinExistence type="inferred from homology"/>
<evidence type="ECO:0000313" key="5">
    <source>
        <dbReference type="EMBL" id="MCB5182202.1"/>
    </source>
</evidence>
<evidence type="ECO:0000256" key="2">
    <source>
        <dbReference type="ARBA" id="ARBA00022729"/>
    </source>
</evidence>
<evidence type="ECO:0000256" key="3">
    <source>
        <dbReference type="SAM" id="MobiDB-lite"/>
    </source>
</evidence>
<dbReference type="InterPro" id="IPR028081">
    <property type="entry name" value="Leu-bd"/>
</dbReference>
<sequence length="370" mass="38297">GGAAAPRDPGASPTLTIGLQADLTGPGKAVGQAHERGMRLAVDRHNARTDTAFRLALRVGDDGGDATRAERAAEQLLAEPGVLALVGPTVAAALPAVAARCLAADVTQVLVSSATPDNLGDWRTLCGTCPPASQIVIPVLHHLTWVRPSRRTGVVEDSPDAGPAWQLTRSLEQAPPAQGTVTVHRMPAGGSDFGAAVRALVQARVEAAVFAGTSPERAGRFARALAEAGFQGPRMGIQDVMEPAFLTAAGPAAEGWMFSTFHADPLAVPAAAGFVAAHRSAYGEAPARWAAEAYDAVGLLAAALAGLDPEARDRGSLSRRVFRTAHQGLVKPLAFDPATRVLTGDRTAHLFRAESGAFRYLGPYPDVTSA</sequence>
<protein>
    <submittedName>
        <fullName evidence="5">ABC transporter substrate-binding protein</fullName>
    </submittedName>
</protein>
<evidence type="ECO:0000259" key="4">
    <source>
        <dbReference type="Pfam" id="PF13458"/>
    </source>
</evidence>
<gene>
    <name evidence="5" type="ORF">LG632_22815</name>
</gene>
<comment type="similarity">
    <text evidence="1">Belongs to the leucine-binding protein family.</text>
</comment>
<evidence type="ECO:0000313" key="6">
    <source>
        <dbReference type="Proteomes" id="UP001199054"/>
    </source>
</evidence>
<dbReference type="InterPro" id="IPR051010">
    <property type="entry name" value="BCAA_transport"/>
</dbReference>
<dbReference type="PANTHER" id="PTHR30483">
    <property type="entry name" value="LEUCINE-SPECIFIC-BINDING PROTEIN"/>
    <property type="match status" value="1"/>
</dbReference>
<accession>A0ABS8BC38</accession>